<evidence type="ECO:0000313" key="1">
    <source>
        <dbReference type="EMBL" id="KAI8009030.1"/>
    </source>
</evidence>
<evidence type="ECO:0000313" key="2">
    <source>
        <dbReference type="Proteomes" id="UP001060215"/>
    </source>
</evidence>
<comment type="caution">
    <text evidence="1">The sequence shown here is derived from an EMBL/GenBank/DDBJ whole genome shotgun (WGS) entry which is preliminary data.</text>
</comment>
<dbReference type="EMBL" id="CM045764">
    <property type="protein sequence ID" value="KAI8009030.1"/>
    <property type="molecule type" value="Genomic_DNA"/>
</dbReference>
<name>A0ACC0H9E5_9ERIC</name>
<keyword evidence="2" id="KW-1185">Reference proteome</keyword>
<dbReference type="Proteomes" id="UP001060215">
    <property type="component" value="Chromosome 7"/>
</dbReference>
<proteinExistence type="predicted"/>
<gene>
    <name evidence="1" type="ORF">LOK49_LG07G01281</name>
</gene>
<reference evidence="1 2" key="1">
    <citation type="journal article" date="2022" name="Plant J.">
        <title>Chromosome-level genome of Camellia lanceoleosa provides a valuable resource for understanding genome evolution and self-incompatibility.</title>
        <authorList>
            <person name="Gong W."/>
            <person name="Xiao S."/>
            <person name="Wang L."/>
            <person name="Liao Z."/>
            <person name="Chang Y."/>
            <person name="Mo W."/>
            <person name="Hu G."/>
            <person name="Li W."/>
            <person name="Zhao G."/>
            <person name="Zhu H."/>
            <person name="Hu X."/>
            <person name="Ji K."/>
            <person name="Xiang X."/>
            <person name="Song Q."/>
            <person name="Yuan D."/>
            <person name="Jin S."/>
            <person name="Zhang L."/>
        </authorList>
    </citation>
    <scope>NUCLEOTIDE SEQUENCE [LARGE SCALE GENOMIC DNA]</scope>
    <source>
        <strain evidence="1">SQ_2022a</strain>
    </source>
</reference>
<sequence length="47" mass="5799">MLICFDVVLRMFDVRKLPRIFFFFFKLLFCFEGLECLHIDHCFFSDV</sequence>
<protein>
    <submittedName>
        <fullName evidence="1">Uncharacterized protein</fullName>
    </submittedName>
</protein>
<organism evidence="1 2">
    <name type="scientific">Camellia lanceoleosa</name>
    <dbReference type="NCBI Taxonomy" id="1840588"/>
    <lineage>
        <taxon>Eukaryota</taxon>
        <taxon>Viridiplantae</taxon>
        <taxon>Streptophyta</taxon>
        <taxon>Embryophyta</taxon>
        <taxon>Tracheophyta</taxon>
        <taxon>Spermatophyta</taxon>
        <taxon>Magnoliopsida</taxon>
        <taxon>eudicotyledons</taxon>
        <taxon>Gunneridae</taxon>
        <taxon>Pentapetalae</taxon>
        <taxon>asterids</taxon>
        <taxon>Ericales</taxon>
        <taxon>Theaceae</taxon>
        <taxon>Camellia</taxon>
    </lineage>
</organism>
<accession>A0ACC0H9E5</accession>